<evidence type="ECO:0000259" key="4">
    <source>
        <dbReference type="PROSITE" id="PS01031"/>
    </source>
</evidence>
<organism evidence="5 6">
    <name type="scientific">Tritrichomonas musculus</name>
    <dbReference type="NCBI Taxonomy" id="1915356"/>
    <lineage>
        <taxon>Eukaryota</taxon>
        <taxon>Metamonada</taxon>
        <taxon>Parabasalia</taxon>
        <taxon>Tritrichomonadida</taxon>
        <taxon>Tritrichomonadidae</taxon>
        <taxon>Tritrichomonas</taxon>
    </lineage>
</organism>
<dbReference type="InterPro" id="IPR008978">
    <property type="entry name" value="HSP20-like_chaperone"/>
</dbReference>
<evidence type="ECO:0000313" key="5">
    <source>
        <dbReference type="EMBL" id="KAK8876530.1"/>
    </source>
</evidence>
<keyword evidence="1" id="KW-0346">Stress response</keyword>
<comment type="similarity">
    <text evidence="2 3">Belongs to the small heat shock protein (HSP20) family.</text>
</comment>
<evidence type="ECO:0000256" key="3">
    <source>
        <dbReference type="RuleBase" id="RU003616"/>
    </source>
</evidence>
<dbReference type="Proteomes" id="UP001470230">
    <property type="component" value="Unassembled WGS sequence"/>
</dbReference>
<evidence type="ECO:0000256" key="1">
    <source>
        <dbReference type="ARBA" id="ARBA00023016"/>
    </source>
</evidence>
<name>A0ABR2JEZ4_9EUKA</name>
<feature type="domain" description="SHSP" evidence="4">
    <location>
        <begin position="11"/>
        <end position="120"/>
    </location>
</feature>
<keyword evidence="6" id="KW-1185">Reference proteome</keyword>
<dbReference type="CDD" id="cd06464">
    <property type="entry name" value="ACD_sHsps-like"/>
    <property type="match status" value="1"/>
</dbReference>
<dbReference type="InterPro" id="IPR031107">
    <property type="entry name" value="Small_HSP"/>
</dbReference>
<comment type="caution">
    <text evidence="5">The sequence shown here is derived from an EMBL/GenBank/DDBJ whole genome shotgun (WGS) entry which is preliminary data.</text>
</comment>
<dbReference type="EMBL" id="JAPFFF010000012">
    <property type="protein sequence ID" value="KAK8876530.1"/>
    <property type="molecule type" value="Genomic_DNA"/>
</dbReference>
<dbReference type="SUPFAM" id="SSF49764">
    <property type="entry name" value="HSP20-like chaperones"/>
    <property type="match status" value="1"/>
</dbReference>
<gene>
    <name evidence="5" type="ORF">M9Y10_006746</name>
</gene>
<dbReference type="Gene3D" id="2.60.40.790">
    <property type="match status" value="1"/>
</dbReference>
<accession>A0ABR2JEZ4</accession>
<reference evidence="5 6" key="1">
    <citation type="submission" date="2024-04" db="EMBL/GenBank/DDBJ databases">
        <title>Tritrichomonas musculus Genome.</title>
        <authorList>
            <person name="Alves-Ferreira E."/>
            <person name="Grigg M."/>
            <person name="Lorenzi H."/>
            <person name="Galac M."/>
        </authorList>
    </citation>
    <scope>NUCLEOTIDE SEQUENCE [LARGE SCALE GENOMIC DNA]</scope>
    <source>
        <strain evidence="5 6">EAF2021</strain>
    </source>
</reference>
<dbReference type="PANTHER" id="PTHR11527">
    <property type="entry name" value="HEAT-SHOCK PROTEIN 20 FAMILY MEMBER"/>
    <property type="match status" value="1"/>
</dbReference>
<dbReference type="InterPro" id="IPR002068">
    <property type="entry name" value="A-crystallin/Hsp20_dom"/>
</dbReference>
<proteinExistence type="inferred from homology"/>
<protein>
    <recommendedName>
        <fullName evidence="4">SHSP domain-containing protein</fullName>
    </recommendedName>
</protein>
<sequence length="120" mass="13426">MLTSARNLARGFLNFSFNPIFDILTSKNGYQIELELPGINREDITVDCINDTLTINATKKEPTLEGAKRTRSEREFGTITKTFHVPSNIETEKLEAVLSNGVLTVTLPKKETSKVEVKVQ</sequence>
<dbReference type="Pfam" id="PF00011">
    <property type="entry name" value="HSP20"/>
    <property type="match status" value="1"/>
</dbReference>
<evidence type="ECO:0000313" key="6">
    <source>
        <dbReference type="Proteomes" id="UP001470230"/>
    </source>
</evidence>
<evidence type="ECO:0000256" key="2">
    <source>
        <dbReference type="PROSITE-ProRule" id="PRU00285"/>
    </source>
</evidence>
<dbReference type="PROSITE" id="PS01031">
    <property type="entry name" value="SHSP"/>
    <property type="match status" value="1"/>
</dbReference>